<dbReference type="Pfam" id="PF23953">
    <property type="entry name" value="TPR_COPA_B"/>
    <property type="match status" value="1"/>
</dbReference>
<dbReference type="SMART" id="SM00320">
    <property type="entry name" value="WD40"/>
    <property type="match status" value="8"/>
</dbReference>
<keyword evidence="8 13" id="KW-0653">Protein transport</keyword>
<dbReference type="InterPro" id="IPR056176">
    <property type="entry name" value="TPR_COPA_B"/>
</dbReference>
<dbReference type="FunFam" id="1.25.40.470:FF:000001">
    <property type="entry name" value="Coatomer subunit beta"/>
    <property type="match status" value="1"/>
</dbReference>
<evidence type="ECO:0000256" key="1">
    <source>
        <dbReference type="ARBA" id="ARBA00004347"/>
    </source>
</evidence>
<dbReference type="EMBL" id="SPOF01000034">
    <property type="protein sequence ID" value="TIB10059.1"/>
    <property type="molecule type" value="Genomic_DNA"/>
</dbReference>
<evidence type="ECO:0000313" key="19">
    <source>
        <dbReference type="Proteomes" id="UP000306954"/>
    </source>
</evidence>
<dbReference type="PROSITE" id="PS50082">
    <property type="entry name" value="WD_REPEATS_2"/>
    <property type="match status" value="4"/>
</dbReference>
<dbReference type="InterPro" id="IPR001680">
    <property type="entry name" value="WD40_rpt"/>
</dbReference>
<dbReference type="Proteomes" id="UP000306954">
    <property type="component" value="Unassembled WGS sequence"/>
</dbReference>
<reference evidence="18 19" key="1">
    <citation type="submission" date="2019-03" db="EMBL/GenBank/DDBJ databases">
        <title>Sequencing 23 genomes of Wallemia ichthyophaga.</title>
        <authorList>
            <person name="Gostincar C."/>
        </authorList>
    </citation>
    <scope>NUCLEOTIDE SEQUENCE [LARGE SCALE GENOMIC DNA]</scope>
    <source>
        <strain evidence="18 19">EXF-8621</strain>
    </source>
</reference>
<dbReference type="GO" id="GO:0006891">
    <property type="term" value="P:intra-Golgi vesicle-mediated transport"/>
    <property type="evidence" value="ECO:0007669"/>
    <property type="project" value="TreeGrafter"/>
</dbReference>
<dbReference type="GO" id="GO:0006890">
    <property type="term" value="P:retrograde vesicle-mediated transport, Golgi to endoplasmic reticulum"/>
    <property type="evidence" value="ECO:0007669"/>
    <property type="project" value="TreeGrafter"/>
</dbReference>
<evidence type="ECO:0000256" key="12">
    <source>
        <dbReference type="ARBA" id="ARBA00025536"/>
    </source>
</evidence>
<dbReference type="FunFam" id="2.130.10.10:FF:000016">
    <property type="entry name" value="Coatomer alpha subunit, putative"/>
    <property type="match status" value="1"/>
</dbReference>
<accession>A0A4T0H4H2</accession>
<dbReference type="CDD" id="cd22947">
    <property type="entry name" value="Coatomer_WDAD_beta-like"/>
    <property type="match status" value="1"/>
</dbReference>
<dbReference type="CDD" id="cd00200">
    <property type="entry name" value="WD40"/>
    <property type="match status" value="1"/>
</dbReference>
<dbReference type="Pfam" id="PF04053">
    <property type="entry name" value="B-prop_COPA_B_2nd"/>
    <property type="match status" value="1"/>
</dbReference>
<protein>
    <recommendedName>
        <fullName evidence="13">Coatomer subunit beta'</fullName>
    </recommendedName>
</protein>
<evidence type="ECO:0000256" key="14">
    <source>
        <dbReference type="PROSITE-ProRule" id="PRU00221"/>
    </source>
</evidence>
<evidence type="ECO:0000256" key="7">
    <source>
        <dbReference type="ARBA" id="ARBA00022892"/>
    </source>
</evidence>
<dbReference type="GO" id="GO:0030126">
    <property type="term" value="C:COPI vesicle coat"/>
    <property type="evidence" value="ECO:0007669"/>
    <property type="project" value="TreeGrafter"/>
</dbReference>
<evidence type="ECO:0000256" key="10">
    <source>
        <dbReference type="ARBA" id="ARBA00023136"/>
    </source>
</evidence>
<dbReference type="InterPro" id="IPR016453">
    <property type="entry name" value="COPB2"/>
</dbReference>
<keyword evidence="5 14" id="KW-0853">WD repeat</keyword>
<comment type="subcellular location">
    <subcellularLocation>
        <location evidence="1 13">Cytoplasmic vesicle</location>
        <location evidence="1 13">COPI-coated vesicle membrane</location>
        <topology evidence="1 13">Peripheral membrane protein</topology>
        <orientation evidence="1 13">Cytoplasmic side</orientation>
    </subcellularLocation>
    <subcellularLocation>
        <location evidence="13">Golgi apparatus membrane</location>
        <topology evidence="13">Peripheral membrane protein</topology>
        <orientation evidence="13">Cytoplasmic side</orientation>
    </subcellularLocation>
    <text evidence="13">The coatomer is cytoplasmic or polymerized on the cytoplasmic side of the Golgi, as well as on the vesicles/buds originating from it.</text>
</comment>
<comment type="caution">
    <text evidence="18">The sequence shown here is derived from an EMBL/GenBank/DDBJ whole genome shotgun (WGS) entry which is preliminary data.</text>
</comment>
<keyword evidence="3 13" id="KW-0813">Transport</keyword>
<dbReference type="GO" id="GO:0005198">
    <property type="term" value="F:structural molecule activity"/>
    <property type="evidence" value="ECO:0007669"/>
    <property type="project" value="UniProtKB-UniRule"/>
</dbReference>
<evidence type="ECO:0000256" key="4">
    <source>
        <dbReference type="ARBA" id="ARBA00022490"/>
    </source>
</evidence>
<gene>
    <name evidence="18" type="ORF">E3P90_02996</name>
</gene>
<comment type="function">
    <text evidence="12 13">The coatomer is a cytosolic protein complex that binds to dilysine motifs and reversibly associates with Golgi non-clathrin-coated vesicles, which further mediate biosynthetic protein transport from the ER, via the Golgi up to the trans Golgi network. Coatomer complex is required for budding from Golgi membranes, and is essential for the retrograde Golgi-to-ER transport of dilysine-tagged proteins.</text>
</comment>
<dbReference type="PRINTS" id="PR00320">
    <property type="entry name" value="GPROTEINBRPT"/>
</dbReference>
<keyword evidence="11 13" id="KW-0968">Cytoplasmic vesicle</keyword>
<dbReference type="GO" id="GO:0006888">
    <property type="term" value="P:endoplasmic reticulum to Golgi vesicle-mediated transport"/>
    <property type="evidence" value="ECO:0007669"/>
    <property type="project" value="TreeGrafter"/>
</dbReference>
<dbReference type="Pfam" id="PF00400">
    <property type="entry name" value="WD40"/>
    <property type="match status" value="6"/>
</dbReference>
<evidence type="ECO:0000313" key="18">
    <source>
        <dbReference type="EMBL" id="TIB10059.1"/>
    </source>
</evidence>
<feature type="compositionally biased region" description="Low complexity" evidence="15">
    <location>
        <begin position="807"/>
        <end position="821"/>
    </location>
</feature>
<dbReference type="Gene3D" id="2.130.10.10">
    <property type="entry name" value="YVTN repeat-like/Quinoprotein amine dehydrogenase"/>
    <property type="match status" value="1"/>
</dbReference>
<feature type="repeat" description="WD" evidence="14">
    <location>
        <begin position="96"/>
        <end position="128"/>
    </location>
</feature>
<comment type="subunit">
    <text evidence="13">Oligomeric complex that consists of at least the alpha, beta, beta', gamma, delta, epsilon and zeta subunits.</text>
</comment>
<dbReference type="InterPro" id="IPR036322">
    <property type="entry name" value="WD40_repeat_dom_sf"/>
</dbReference>
<dbReference type="SUPFAM" id="SSF50978">
    <property type="entry name" value="WD40 repeat-like"/>
    <property type="match status" value="1"/>
</dbReference>
<evidence type="ECO:0000256" key="11">
    <source>
        <dbReference type="ARBA" id="ARBA00023329"/>
    </source>
</evidence>
<evidence type="ECO:0000256" key="6">
    <source>
        <dbReference type="ARBA" id="ARBA00022737"/>
    </source>
</evidence>
<feature type="repeat" description="WD" evidence="14">
    <location>
        <begin position="182"/>
        <end position="225"/>
    </location>
</feature>
<dbReference type="InterPro" id="IPR050844">
    <property type="entry name" value="Coatomer_complex_subunit"/>
</dbReference>
<dbReference type="InterPro" id="IPR020472">
    <property type="entry name" value="WD40_PAC1"/>
</dbReference>
<evidence type="ECO:0000256" key="5">
    <source>
        <dbReference type="ARBA" id="ARBA00022574"/>
    </source>
</evidence>
<proteinExistence type="inferred from homology"/>
<dbReference type="InterPro" id="IPR006692">
    <property type="entry name" value="Beta-prop_COPA/B_2nd"/>
</dbReference>
<dbReference type="GO" id="GO:0006886">
    <property type="term" value="P:intracellular protein transport"/>
    <property type="evidence" value="ECO:0007669"/>
    <property type="project" value="UniProtKB-UniRule"/>
</dbReference>
<evidence type="ECO:0000256" key="13">
    <source>
        <dbReference type="PIRNR" id="PIRNR005567"/>
    </source>
</evidence>
<name>A0A4T0H4H2_WALIC</name>
<keyword evidence="9 13" id="KW-0333">Golgi apparatus</keyword>
<dbReference type="PROSITE" id="PS50294">
    <property type="entry name" value="WD_REPEATS_REGION"/>
    <property type="match status" value="3"/>
</dbReference>
<dbReference type="Gene3D" id="1.25.40.470">
    <property type="match status" value="1"/>
</dbReference>
<evidence type="ECO:0000259" key="17">
    <source>
        <dbReference type="Pfam" id="PF23953"/>
    </source>
</evidence>
<keyword evidence="7 13" id="KW-0931">ER-Golgi transport</keyword>
<keyword evidence="10 13" id="KW-0472">Membrane</keyword>
<evidence type="ECO:0000256" key="8">
    <source>
        <dbReference type="ARBA" id="ARBA00022927"/>
    </source>
</evidence>
<evidence type="ECO:0000256" key="2">
    <source>
        <dbReference type="ARBA" id="ARBA00010844"/>
    </source>
</evidence>
<evidence type="ECO:0000256" key="9">
    <source>
        <dbReference type="ARBA" id="ARBA00023034"/>
    </source>
</evidence>
<feature type="domain" description="COPA/B TPR" evidence="17">
    <location>
        <begin position="598"/>
        <end position="781"/>
    </location>
</feature>
<feature type="domain" description="COPA/B second beta-propeller" evidence="16">
    <location>
        <begin position="321"/>
        <end position="581"/>
    </location>
</feature>
<dbReference type="InterPro" id="IPR011048">
    <property type="entry name" value="Haem_d1_sf"/>
</dbReference>
<feature type="repeat" description="WD" evidence="14">
    <location>
        <begin position="139"/>
        <end position="173"/>
    </location>
</feature>
<dbReference type="PIRSF" id="PIRSF005567">
    <property type="entry name" value="Coatomer_beta'_subunit"/>
    <property type="match status" value="1"/>
</dbReference>
<dbReference type="SUPFAM" id="SSF51004">
    <property type="entry name" value="C-terminal (heme d1) domain of cytochrome cd1-nitrite reductase"/>
    <property type="match status" value="1"/>
</dbReference>
<evidence type="ECO:0000256" key="3">
    <source>
        <dbReference type="ARBA" id="ARBA00022448"/>
    </source>
</evidence>
<feature type="region of interest" description="Disordered" evidence="15">
    <location>
        <begin position="796"/>
        <end position="821"/>
    </location>
</feature>
<dbReference type="GO" id="GO:0000139">
    <property type="term" value="C:Golgi membrane"/>
    <property type="evidence" value="ECO:0007669"/>
    <property type="project" value="UniProtKB-SubCell"/>
</dbReference>
<sequence>MNTLNTPSQRQFFNRSERVKSVDFHPTEPWLLAGLYNGSVVIYNTSTNNPVKSFEVTDVPVRCVRFIPRKNWFVAGSDDFQLRCFNYNTSDKISSFEAHPDYIRALAVHPTLPYVITGSDDMSIKLWNWEKQWRCQHIFEGHTHYIMNIVFNPKDTNTFASACLDRTVKVWSLGAVNANFALEAHDKGVNYVEYYHGNDKPYIVTTGDDRLVKVWDYHSKSLVQSMEGHTSNVSFAIFHPSLPLIISGAEDGTVKVWNSSTYRLEQTLNYGLERAWSVAYSKSINDVAVGFDEGAVVFKLGREDPTFSMDSSGKVIYSRNSEIFGANLQTLDQDDLVDGQRIPSQARELGNTEVFPQSIQHSPNGRFVTVCGDGEYIIYTALAWRNKSFGLATSFAWAGDSNTYAVREPSGKLRVFKNFKEKNAPKVANNTGGITSVFGGSLLGIAGNGWIMFCDWESGDIVRWIEVDASQVSWSPNGDYVAIISPDSAYMLQFNRDAYDQHVANGADFGDEGDEEAFEVVSEISDSISTCKWLGDCLIYVSTLNRLCYVLGHKSQPLNHFDGPQYLLGYIGTQNRIYVMDKDLQIRSYALAKSLIEYESAILSQDFTLAENILPRIPADQKNRIARFLEDEGLKELAMSVATDPDQKFDLAVELGKLDEGNALASQSVSADSQNKWRTLGDKALEKWDISLSVECYKKASDLEALLLVYTSSGDKGGMQELAELAIQAGQNNIAFAALLQLGQPGECVDCLLRNQRYAEAGLFASTYCRDKIQECTAAWKSSLLGEKKDKIAKSIGDPENQPELFSNSNSNSHNNLIDVE</sequence>
<dbReference type="PANTHER" id="PTHR19876:SF2">
    <property type="entry name" value="COATOMER SUBUNIT BETA"/>
    <property type="match status" value="1"/>
</dbReference>
<dbReference type="InterPro" id="IPR015943">
    <property type="entry name" value="WD40/YVTN_repeat-like_dom_sf"/>
</dbReference>
<feature type="repeat" description="WD" evidence="14">
    <location>
        <begin position="226"/>
        <end position="267"/>
    </location>
</feature>
<dbReference type="PANTHER" id="PTHR19876">
    <property type="entry name" value="COATOMER"/>
    <property type="match status" value="1"/>
</dbReference>
<keyword evidence="6" id="KW-0677">Repeat</keyword>
<evidence type="ECO:0000256" key="15">
    <source>
        <dbReference type="SAM" id="MobiDB-lite"/>
    </source>
</evidence>
<keyword evidence="4 13" id="KW-0963">Cytoplasm</keyword>
<dbReference type="AlphaFoldDB" id="A0A4T0H4H2"/>
<organism evidence="18 19">
    <name type="scientific">Wallemia ichthyophaga</name>
    <dbReference type="NCBI Taxonomy" id="245174"/>
    <lineage>
        <taxon>Eukaryota</taxon>
        <taxon>Fungi</taxon>
        <taxon>Dikarya</taxon>
        <taxon>Basidiomycota</taxon>
        <taxon>Wallemiomycotina</taxon>
        <taxon>Wallemiomycetes</taxon>
        <taxon>Wallemiales</taxon>
        <taxon>Wallemiaceae</taxon>
        <taxon>Wallemia</taxon>
    </lineage>
</organism>
<comment type="similarity">
    <text evidence="2 13">Belongs to the WD repeat COPB2 family.</text>
</comment>
<evidence type="ECO:0000259" key="16">
    <source>
        <dbReference type="Pfam" id="PF04053"/>
    </source>
</evidence>